<feature type="domain" description="IP5PC-F immunoglobulin-like" evidence="2">
    <location>
        <begin position="51"/>
        <end position="112"/>
    </location>
</feature>
<name>A0ABC8S3N4_9AQUA</name>
<dbReference type="Proteomes" id="UP001642360">
    <property type="component" value="Unassembled WGS sequence"/>
</dbReference>
<keyword evidence="4" id="KW-1185">Reference proteome</keyword>
<dbReference type="InterPro" id="IPR046985">
    <property type="entry name" value="IP5"/>
</dbReference>
<evidence type="ECO:0000313" key="3">
    <source>
        <dbReference type="EMBL" id="CAK9148962.1"/>
    </source>
</evidence>
<reference evidence="3 4" key="1">
    <citation type="submission" date="2024-02" db="EMBL/GenBank/DDBJ databases">
        <authorList>
            <person name="Vignale AGUSTIN F."/>
            <person name="Sosa J E."/>
            <person name="Modenutti C."/>
        </authorList>
    </citation>
    <scope>NUCLEOTIDE SEQUENCE [LARGE SCALE GENOMIC DNA]</scope>
</reference>
<dbReference type="Pfam" id="PF23755">
    <property type="entry name" value="Ig-like_IP5PC_F"/>
    <property type="match status" value="2"/>
</dbReference>
<evidence type="ECO:0000259" key="2">
    <source>
        <dbReference type="Pfam" id="PF23755"/>
    </source>
</evidence>
<gene>
    <name evidence="3" type="ORF">ILEXP_LOCUS16958</name>
</gene>
<dbReference type="PANTHER" id="PTHR11200:SF261">
    <property type="entry name" value="TYPE I INOSITOL POLYPHOSPHATE 5-PHOSPHATASE 12"/>
    <property type="match status" value="1"/>
</dbReference>
<evidence type="ECO:0000256" key="1">
    <source>
        <dbReference type="SAM" id="MobiDB-lite"/>
    </source>
</evidence>
<dbReference type="EMBL" id="CAUOFW020001821">
    <property type="protein sequence ID" value="CAK9148962.1"/>
    <property type="molecule type" value="Genomic_DNA"/>
</dbReference>
<feature type="compositionally biased region" description="Basic and acidic residues" evidence="1">
    <location>
        <begin position="266"/>
        <end position="275"/>
    </location>
</feature>
<proteinExistence type="predicted"/>
<feature type="region of interest" description="Disordered" evidence="1">
    <location>
        <begin position="236"/>
        <end position="275"/>
    </location>
</feature>
<dbReference type="PANTHER" id="PTHR11200">
    <property type="entry name" value="INOSITOL 5-PHOSPHATASE"/>
    <property type="match status" value="1"/>
</dbReference>
<comment type="caution">
    <text evidence="3">The sequence shown here is derived from an EMBL/GenBank/DDBJ whole genome shotgun (WGS) entry which is preliminary data.</text>
</comment>
<dbReference type="AlphaFoldDB" id="A0ABC8S3N4"/>
<dbReference type="InterPro" id="IPR056455">
    <property type="entry name" value="Ig-like_IP5PC_F"/>
</dbReference>
<evidence type="ECO:0000313" key="4">
    <source>
        <dbReference type="Proteomes" id="UP001642360"/>
    </source>
</evidence>
<organism evidence="3 4">
    <name type="scientific">Ilex paraguariensis</name>
    <name type="common">yerba mate</name>
    <dbReference type="NCBI Taxonomy" id="185542"/>
    <lineage>
        <taxon>Eukaryota</taxon>
        <taxon>Viridiplantae</taxon>
        <taxon>Streptophyta</taxon>
        <taxon>Embryophyta</taxon>
        <taxon>Tracheophyta</taxon>
        <taxon>Spermatophyta</taxon>
        <taxon>Magnoliopsida</taxon>
        <taxon>eudicotyledons</taxon>
        <taxon>Gunneridae</taxon>
        <taxon>Pentapetalae</taxon>
        <taxon>asterids</taxon>
        <taxon>campanulids</taxon>
        <taxon>Aquifoliales</taxon>
        <taxon>Aquifoliaceae</taxon>
        <taxon>Ilex</taxon>
    </lineage>
</organism>
<sequence>MDVTESDHKPVRCKFHVEIAHVDRSVRRQEFGKIFLSNDKIRGLREELHYVPETAISTNNIVLQNQDTCSLKITNKNGNDKVIFQIVCEGQSTINEDEQARITVREVPLDFPVGLSYLLDVPSHSHLSSGRHTQLDNDLPNGQLICEKCNIQEIVNKVTPAAGIIKPDQVAEVLVHHEDFRTLEEFVDGIPQSWWSEDTRDKEVVLLVNVRGSCSTQTRTHRVHVRHCFATKTVRIDSKSSSSRKHQGSSHQRPALRHMGSASDMADDHRDLHGL</sequence>
<feature type="domain" description="IP5PC-F immunoglobulin-like" evidence="2">
    <location>
        <begin position="157"/>
        <end position="228"/>
    </location>
</feature>
<accession>A0ABC8S3N4</accession>
<protein>
    <recommendedName>
        <fullName evidence="2">IP5PC-F immunoglobulin-like domain-containing protein</fullName>
    </recommendedName>
</protein>